<evidence type="ECO:0000313" key="3">
    <source>
        <dbReference type="EMBL" id="REG92177.1"/>
    </source>
</evidence>
<dbReference type="Gene3D" id="2.60.120.10">
    <property type="entry name" value="Jelly Rolls"/>
    <property type="match status" value="1"/>
</dbReference>
<dbReference type="PANTHER" id="PTHR43698:SF1">
    <property type="entry name" value="BLL4564 PROTEIN"/>
    <property type="match status" value="1"/>
</dbReference>
<evidence type="ECO:0000313" key="4">
    <source>
        <dbReference type="Proteomes" id="UP000257136"/>
    </source>
</evidence>
<feature type="chain" id="PRO_5017832734" evidence="1">
    <location>
        <begin position="23"/>
        <end position="170"/>
    </location>
</feature>
<keyword evidence="1" id="KW-0732">Signal</keyword>
<proteinExistence type="predicted"/>
<evidence type="ECO:0000259" key="2">
    <source>
        <dbReference type="Pfam" id="PF07883"/>
    </source>
</evidence>
<dbReference type="GO" id="GO:0051213">
    <property type="term" value="F:dioxygenase activity"/>
    <property type="evidence" value="ECO:0007669"/>
    <property type="project" value="UniProtKB-KW"/>
</dbReference>
<dbReference type="PROSITE" id="PS51257">
    <property type="entry name" value="PROKAR_LIPOPROTEIN"/>
    <property type="match status" value="1"/>
</dbReference>
<dbReference type="Pfam" id="PF07883">
    <property type="entry name" value="Cupin_2"/>
    <property type="match status" value="1"/>
</dbReference>
<protein>
    <submittedName>
        <fullName evidence="3">Quercetin dioxygenase-like cupin family protein</fullName>
    </submittedName>
</protein>
<keyword evidence="3" id="KW-0560">Oxidoreductase</keyword>
<accession>A0A3E0E1K6</accession>
<sequence length="170" mass="18928">MKHKIKALTIVLFTIGSIVFTACNTKNQEKMKTENNESIFPKGEKLPSDWFTGNAFLSPLVSQDKNNNFSAGAVTFEPNARTVWHTHPKGQVLLVIEGAGLYQEKGKTAQFIKKGDVVNIPENTEHWHGATAATKMVHIAITNFKDERQVTWLQPVSDEDFAEANKTASE</sequence>
<keyword evidence="3" id="KW-0223">Dioxygenase</keyword>
<dbReference type="SUPFAM" id="SSF51182">
    <property type="entry name" value="RmlC-like cupins"/>
    <property type="match status" value="1"/>
</dbReference>
<comment type="caution">
    <text evidence="3">The sequence shown here is derived from an EMBL/GenBank/DDBJ whole genome shotgun (WGS) entry which is preliminary data.</text>
</comment>
<dbReference type="InterPro" id="IPR011051">
    <property type="entry name" value="RmlC_Cupin_sf"/>
</dbReference>
<dbReference type="AlphaFoldDB" id="A0A3E0E1K6"/>
<dbReference type="RefSeq" id="WP_245980518.1">
    <property type="nucleotide sequence ID" value="NZ_QUNI01000015.1"/>
</dbReference>
<dbReference type="CDD" id="cd02233">
    <property type="entry name" value="cupin_HNL-like"/>
    <property type="match status" value="1"/>
</dbReference>
<evidence type="ECO:0000256" key="1">
    <source>
        <dbReference type="SAM" id="SignalP"/>
    </source>
</evidence>
<name>A0A3E0E1K6_9FLAO</name>
<dbReference type="InterPro" id="IPR014710">
    <property type="entry name" value="RmlC-like_jellyroll"/>
</dbReference>
<keyword evidence="4" id="KW-1185">Reference proteome</keyword>
<feature type="signal peptide" evidence="1">
    <location>
        <begin position="1"/>
        <end position="22"/>
    </location>
</feature>
<dbReference type="EMBL" id="QUNI01000015">
    <property type="protein sequence ID" value="REG92177.1"/>
    <property type="molecule type" value="Genomic_DNA"/>
</dbReference>
<dbReference type="PANTHER" id="PTHR43698">
    <property type="entry name" value="RIBD C-TERMINAL DOMAIN CONTAINING PROTEIN"/>
    <property type="match status" value="1"/>
</dbReference>
<dbReference type="InterPro" id="IPR047263">
    <property type="entry name" value="HNL-like_cupin"/>
</dbReference>
<organism evidence="3 4">
    <name type="scientific">Flavobacterium aquicola</name>
    <dbReference type="NCBI Taxonomy" id="1682742"/>
    <lineage>
        <taxon>Bacteria</taxon>
        <taxon>Pseudomonadati</taxon>
        <taxon>Bacteroidota</taxon>
        <taxon>Flavobacteriia</taxon>
        <taxon>Flavobacteriales</taxon>
        <taxon>Flavobacteriaceae</taxon>
        <taxon>Flavobacterium</taxon>
    </lineage>
</organism>
<dbReference type="Proteomes" id="UP000257136">
    <property type="component" value="Unassembled WGS sequence"/>
</dbReference>
<dbReference type="InterPro" id="IPR013096">
    <property type="entry name" value="Cupin_2"/>
</dbReference>
<reference evidence="3 4" key="1">
    <citation type="submission" date="2018-08" db="EMBL/GenBank/DDBJ databases">
        <title>Genomic Encyclopedia of Archaeal and Bacterial Type Strains, Phase II (KMG-II): from individual species to whole genera.</title>
        <authorList>
            <person name="Goeker M."/>
        </authorList>
    </citation>
    <scope>NUCLEOTIDE SEQUENCE [LARGE SCALE GENOMIC DNA]</scope>
    <source>
        <strain evidence="3 4">DSM 100880</strain>
    </source>
</reference>
<feature type="domain" description="Cupin type-2" evidence="2">
    <location>
        <begin position="74"/>
        <end position="137"/>
    </location>
</feature>
<gene>
    <name evidence="3" type="ORF">C8P67_11519</name>
</gene>